<feature type="DNA-binding region" description="HMG box" evidence="1">
    <location>
        <begin position="139"/>
        <end position="207"/>
    </location>
</feature>
<dbReference type="AlphaFoldDB" id="A0A8T0IIB6"/>
<dbReference type="PANTHER" id="PTHR46912">
    <property type="entry name" value="HIGH MOBILITY GROUP B PROTEIN 13"/>
    <property type="match status" value="1"/>
</dbReference>
<dbReference type="SMART" id="SM00398">
    <property type="entry name" value="HMG"/>
    <property type="match status" value="3"/>
</dbReference>
<feature type="domain" description="HMG box" evidence="3">
    <location>
        <begin position="256"/>
        <end position="322"/>
    </location>
</feature>
<keyword evidence="1" id="KW-0539">Nucleus</keyword>
<dbReference type="Gene3D" id="1.10.30.10">
    <property type="entry name" value="High mobility group box domain"/>
    <property type="match status" value="3"/>
</dbReference>
<feature type="DNA-binding region" description="HMG box" evidence="1">
    <location>
        <begin position="256"/>
        <end position="322"/>
    </location>
</feature>
<dbReference type="InterPro" id="IPR036910">
    <property type="entry name" value="HMG_box_dom_sf"/>
</dbReference>
<keyword evidence="1" id="KW-0238">DNA-binding</keyword>
<feature type="domain" description="HMG box" evidence="3">
    <location>
        <begin position="139"/>
        <end position="207"/>
    </location>
</feature>
<dbReference type="PROSITE" id="PS50118">
    <property type="entry name" value="HMG_BOX_2"/>
    <property type="match status" value="3"/>
</dbReference>
<feature type="compositionally biased region" description="Basic residues" evidence="2">
    <location>
        <begin position="1"/>
        <end position="11"/>
    </location>
</feature>
<feature type="region of interest" description="Disordered" evidence="2">
    <location>
        <begin position="519"/>
        <end position="544"/>
    </location>
</feature>
<dbReference type="EMBL" id="CM026423">
    <property type="protein sequence ID" value="KAG0582203.1"/>
    <property type="molecule type" value="Genomic_DNA"/>
</dbReference>
<feature type="region of interest" description="Disordered" evidence="2">
    <location>
        <begin position="104"/>
        <end position="140"/>
    </location>
</feature>
<feature type="region of interest" description="Disordered" evidence="2">
    <location>
        <begin position="1"/>
        <end position="38"/>
    </location>
</feature>
<sequence>MATKPRTKRAPKGGEPAVEKENVDVSPVSSKGAAKKGANLSLQEELEAMTRALQQVSLEKEQNEAKLREKDEQLSAQAAEAERIQNLLKSSDEEKKRLEEKLRKLQKGQGFQPTLNFSMAAPMSPEDLSKKKRKDPNRLKRPKSAFLLWCKDHRQKVCEENPNATFAEISTIMGDKWKNVSEDERKPYEDRCKVEKDIYLKLVGKEKRETEALKLFHEEQNKKQAQELLEQYLAYKKEAEMDNGKKKKKEKDPLKPKHPISAFFAFSQSRRPALLEEKKPITEISKILGEEWKTLSSAERAPFDEIAVKDKERYSTELEAYKRNKAEDLSIMEREAEEKSKIEKAQALQLYKQKEKLDQAKKVMKQQTKEKKDQSKEKKDQATEGKDKKEPPKDKKDDKEKKVVTQDKKDQAKEKKAVTQEKKAAIQETKNVAQEKKDQAKEKKKARDPNKPKKPLSSYLIFGQEMRKTLATDQAGLNFAETNAHISQKWKEISEKDKEIWNEKAAVLKQKYDVDMEEYRKTNPEPSVETISSSNIPKTEPATSGNGPFVLLYDPLTWKFASLVSSSKSEKRFPSQ</sequence>
<proteinExistence type="predicted"/>
<feature type="region of interest" description="Disordered" evidence="2">
    <location>
        <begin position="354"/>
        <end position="458"/>
    </location>
</feature>
<organism evidence="4 5">
    <name type="scientific">Ceratodon purpureus</name>
    <name type="common">Fire moss</name>
    <name type="synonym">Dicranum purpureum</name>
    <dbReference type="NCBI Taxonomy" id="3225"/>
    <lineage>
        <taxon>Eukaryota</taxon>
        <taxon>Viridiplantae</taxon>
        <taxon>Streptophyta</taxon>
        <taxon>Embryophyta</taxon>
        <taxon>Bryophyta</taxon>
        <taxon>Bryophytina</taxon>
        <taxon>Bryopsida</taxon>
        <taxon>Dicranidae</taxon>
        <taxon>Pseudoditrichales</taxon>
        <taxon>Ditrichaceae</taxon>
        <taxon>Ceratodon</taxon>
    </lineage>
</organism>
<reference evidence="4" key="1">
    <citation type="submission" date="2020-06" db="EMBL/GenBank/DDBJ databases">
        <title>WGS assembly of Ceratodon purpureus strain R40.</title>
        <authorList>
            <person name="Carey S.B."/>
            <person name="Jenkins J."/>
            <person name="Shu S."/>
            <person name="Lovell J.T."/>
            <person name="Sreedasyam A."/>
            <person name="Maumus F."/>
            <person name="Tiley G.P."/>
            <person name="Fernandez-Pozo N."/>
            <person name="Barry K."/>
            <person name="Chen C."/>
            <person name="Wang M."/>
            <person name="Lipzen A."/>
            <person name="Daum C."/>
            <person name="Saski C.A."/>
            <person name="Payton A.C."/>
            <person name="Mcbreen J.C."/>
            <person name="Conrad R.E."/>
            <person name="Kollar L.M."/>
            <person name="Olsson S."/>
            <person name="Huttunen S."/>
            <person name="Landis J.B."/>
            <person name="Wickett N.J."/>
            <person name="Johnson M.G."/>
            <person name="Rensing S.A."/>
            <person name="Grimwood J."/>
            <person name="Schmutz J."/>
            <person name="Mcdaniel S.F."/>
        </authorList>
    </citation>
    <scope>NUCLEOTIDE SEQUENCE</scope>
    <source>
        <strain evidence="4">R40</strain>
    </source>
</reference>
<gene>
    <name evidence="4" type="ORF">KC19_3G042100</name>
</gene>
<dbReference type="GO" id="GO:0003677">
    <property type="term" value="F:DNA binding"/>
    <property type="evidence" value="ECO:0007669"/>
    <property type="project" value="UniProtKB-UniRule"/>
</dbReference>
<dbReference type="Proteomes" id="UP000822688">
    <property type="component" value="Chromosome 3"/>
</dbReference>
<protein>
    <recommendedName>
        <fullName evidence="3">HMG box domain-containing protein</fullName>
    </recommendedName>
</protein>
<feature type="compositionally biased region" description="Polar residues" evidence="2">
    <location>
        <begin position="529"/>
        <end position="544"/>
    </location>
</feature>
<feature type="domain" description="HMG box" evidence="3">
    <location>
        <begin position="452"/>
        <end position="520"/>
    </location>
</feature>
<dbReference type="CDD" id="cd22006">
    <property type="entry name" value="HMG-box_AtHMGB6-like_rpt1"/>
    <property type="match status" value="1"/>
</dbReference>
<dbReference type="PANTHER" id="PTHR46912:SF1">
    <property type="entry name" value="HIGH MOBILITY GROUP B PROTEIN 13"/>
    <property type="match status" value="1"/>
</dbReference>
<feature type="DNA-binding region" description="HMG box" evidence="1">
    <location>
        <begin position="452"/>
        <end position="520"/>
    </location>
</feature>
<name>A0A8T0IIB6_CERPU</name>
<evidence type="ECO:0000313" key="5">
    <source>
        <dbReference type="Proteomes" id="UP000822688"/>
    </source>
</evidence>
<comment type="caution">
    <text evidence="4">The sequence shown here is derived from an EMBL/GenBank/DDBJ whole genome shotgun (WGS) entry which is preliminary data.</text>
</comment>
<dbReference type="Pfam" id="PF00505">
    <property type="entry name" value="HMG_box"/>
    <property type="match status" value="3"/>
</dbReference>
<feature type="compositionally biased region" description="Basic and acidic residues" evidence="2">
    <location>
        <begin position="433"/>
        <end position="451"/>
    </location>
</feature>
<dbReference type="SUPFAM" id="SSF47095">
    <property type="entry name" value="HMG-box"/>
    <property type="match status" value="3"/>
</dbReference>
<keyword evidence="5" id="KW-1185">Reference proteome</keyword>
<dbReference type="InterPro" id="IPR009071">
    <property type="entry name" value="HMG_box_dom"/>
</dbReference>
<dbReference type="InterPro" id="IPR044601">
    <property type="entry name" value="HMGB6/HMGB13"/>
</dbReference>
<feature type="compositionally biased region" description="Basic and acidic residues" evidence="2">
    <location>
        <begin position="354"/>
        <end position="425"/>
    </location>
</feature>
<evidence type="ECO:0000259" key="3">
    <source>
        <dbReference type="PROSITE" id="PS50118"/>
    </source>
</evidence>
<evidence type="ECO:0000313" key="4">
    <source>
        <dbReference type="EMBL" id="KAG0582203.1"/>
    </source>
</evidence>
<evidence type="ECO:0000256" key="1">
    <source>
        <dbReference type="PROSITE-ProRule" id="PRU00267"/>
    </source>
</evidence>
<evidence type="ECO:0000256" key="2">
    <source>
        <dbReference type="SAM" id="MobiDB-lite"/>
    </source>
</evidence>
<dbReference type="GO" id="GO:0005634">
    <property type="term" value="C:nucleus"/>
    <property type="evidence" value="ECO:0007669"/>
    <property type="project" value="UniProtKB-UniRule"/>
</dbReference>
<accession>A0A8T0IIB6</accession>
<feature type="compositionally biased region" description="Basic residues" evidence="2">
    <location>
        <begin position="130"/>
        <end position="140"/>
    </location>
</feature>